<name>A0A0V8M5D1_9CHLR</name>
<dbReference type="EMBL" id="JGYD01000001">
    <property type="protein sequence ID" value="KSV18979.1"/>
    <property type="molecule type" value="Genomic_DNA"/>
</dbReference>
<keyword evidence="1" id="KW-0472">Membrane</keyword>
<keyword evidence="1" id="KW-0812">Transmembrane</keyword>
<comment type="caution">
    <text evidence="2">The sequence shown here is derived from an EMBL/GenBank/DDBJ whole genome shotgun (WGS) entry which is preliminary data.</text>
</comment>
<evidence type="ECO:0000313" key="3">
    <source>
        <dbReference type="Proteomes" id="UP000053577"/>
    </source>
</evidence>
<reference evidence="2 3" key="1">
    <citation type="journal article" date="2015" name="Sci. Rep.">
        <title>A comparative genomics and reductive dehalogenase gene transcription study of two chloroethene-respiring bacteria, Dehalococcoides mccartyi strains MB and 11a.</title>
        <authorList>
            <person name="Low A."/>
            <person name="Shen Z."/>
            <person name="Cheng D."/>
            <person name="Rogers M.J."/>
            <person name="Lee P.K."/>
            <person name="He J."/>
        </authorList>
    </citation>
    <scope>NUCLEOTIDE SEQUENCE [LARGE SCALE GENOMIC DNA]</scope>
    <source>
        <strain evidence="2 3">MB</strain>
    </source>
</reference>
<feature type="transmembrane region" description="Helical" evidence="1">
    <location>
        <begin position="17"/>
        <end position="41"/>
    </location>
</feature>
<sequence>MLAVQHLLGAMTELFAFAAWTGFAIIGIPALILLVVAWQLVARRVKQS</sequence>
<gene>
    <name evidence="2" type="ORF">DA01_00495</name>
</gene>
<evidence type="ECO:0000313" key="2">
    <source>
        <dbReference type="EMBL" id="KSV18979.1"/>
    </source>
</evidence>
<accession>A0A0V8M5D1</accession>
<organism evidence="2 3">
    <name type="scientific">Dehalococcoides mccartyi</name>
    <dbReference type="NCBI Taxonomy" id="61435"/>
    <lineage>
        <taxon>Bacteria</taxon>
        <taxon>Bacillati</taxon>
        <taxon>Chloroflexota</taxon>
        <taxon>Dehalococcoidia</taxon>
        <taxon>Dehalococcoidales</taxon>
        <taxon>Dehalococcoidaceae</taxon>
        <taxon>Dehalococcoides</taxon>
    </lineage>
</organism>
<protein>
    <submittedName>
        <fullName evidence="2">Dehalogenase</fullName>
    </submittedName>
</protein>
<dbReference type="Proteomes" id="UP000053577">
    <property type="component" value="Unassembled WGS sequence"/>
</dbReference>
<dbReference type="PATRIC" id="fig|61435.5.peg.106"/>
<dbReference type="AlphaFoldDB" id="A0A0V8M5D1"/>
<keyword evidence="1" id="KW-1133">Transmembrane helix</keyword>
<proteinExistence type="predicted"/>
<evidence type="ECO:0000256" key="1">
    <source>
        <dbReference type="SAM" id="Phobius"/>
    </source>
</evidence>